<accession>A0ABV9G3Y5</accession>
<name>A0ABV9G3Y5_9ACTN</name>
<keyword evidence="4" id="KW-0472">Membrane</keyword>
<keyword evidence="4" id="KW-0812">Transmembrane</keyword>
<evidence type="ECO:0000256" key="2">
    <source>
        <dbReference type="ARBA" id="ARBA00022737"/>
    </source>
</evidence>
<dbReference type="EMBL" id="JBHSFE010000008">
    <property type="protein sequence ID" value="MFC4607790.1"/>
    <property type="molecule type" value="Genomic_DNA"/>
</dbReference>
<comment type="caution">
    <text evidence="5">The sequence shown here is derived from an EMBL/GenBank/DDBJ whole genome shotgun (WGS) entry which is preliminary data.</text>
</comment>
<reference evidence="6" key="1">
    <citation type="journal article" date="2019" name="Int. J. Syst. Evol. Microbiol.">
        <title>The Global Catalogue of Microorganisms (GCM) 10K type strain sequencing project: providing services to taxonomists for standard genome sequencing and annotation.</title>
        <authorList>
            <consortium name="The Broad Institute Genomics Platform"/>
            <consortium name="The Broad Institute Genome Sequencing Center for Infectious Disease"/>
            <person name="Wu L."/>
            <person name="Ma J."/>
        </authorList>
    </citation>
    <scope>NUCLEOTIDE SEQUENCE [LARGE SCALE GENOMIC DNA]</scope>
    <source>
        <strain evidence="6">CGMCC 4.7139</strain>
    </source>
</reference>
<dbReference type="InterPro" id="IPR028994">
    <property type="entry name" value="Integrin_alpha_N"/>
</dbReference>
<keyword evidence="1" id="KW-0732">Signal</keyword>
<sequence length="542" mass="54096">MAGAGQGEGTDTIRREPAAAGLWGKNYRVGYSIAWLAVLGFLITAAVALFGPSAASAAGTCGGGESDYNGDGLRDTAIADPDATVGTKAGSGAVTVVYGGTTATSVQIQQDLGWVPGDAEGKAQFGRSLTHGDLNADGCSDLVVGAPYKDVGTARDSGSVYVLFGAPGGLGTGPASATYDQTGVTASQGPEAGDLFGFALTGGTTSTALPFLVIGSPGEDTAAGADAGVIHYLSGKPTANVVVSQDSTGVWDASEANDRFGASLASTDRYFTVGSPGESIPTAAFAGAIHVFRPSLNTSGLPDPVFGLGQTPDAPAGTDKDLSAEPYDRFGTSLAMAPHRISSEASALGAVLAVGVPGEDIGAVTDAGRVALYRVNPDKTLTRTLENLNQGVTEMEGDPAAGDFFGQQVAVVNTAPTQVATAATVKVAVGVPGKEASATAEHLDKGGVQILPFDANPGPTDAWLDPGWGIPGVPEHQMYAGTSLAATPQSLLVGVVNPSGDTPGSVYAFDWTVVSGGAPTRTFAPGQDGLPADGTAFGAVVR</sequence>
<evidence type="ECO:0000313" key="6">
    <source>
        <dbReference type="Proteomes" id="UP001595993"/>
    </source>
</evidence>
<feature type="transmembrane region" description="Helical" evidence="4">
    <location>
        <begin position="33"/>
        <end position="51"/>
    </location>
</feature>
<dbReference type="Proteomes" id="UP001595993">
    <property type="component" value="Unassembled WGS sequence"/>
</dbReference>
<proteinExistence type="predicted"/>
<keyword evidence="2" id="KW-0677">Repeat</keyword>
<dbReference type="PROSITE" id="PS51470">
    <property type="entry name" value="FG_GAP"/>
    <property type="match status" value="1"/>
</dbReference>
<evidence type="ECO:0000256" key="1">
    <source>
        <dbReference type="ARBA" id="ARBA00022729"/>
    </source>
</evidence>
<dbReference type="InterPro" id="IPR013519">
    <property type="entry name" value="Int_alpha_beta-p"/>
</dbReference>
<dbReference type="PANTHER" id="PTHR36220">
    <property type="entry name" value="UNNAMED PRODUCT"/>
    <property type="match status" value="1"/>
</dbReference>
<dbReference type="RefSeq" id="WP_381192906.1">
    <property type="nucleotide sequence ID" value="NZ_JBHSFE010000008.1"/>
</dbReference>
<organism evidence="5 6">
    <name type="scientific">Streptomyces maoxianensis</name>
    <dbReference type="NCBI Taxonomy" id="1459942"/>
    <lineage>
        <taxon>Bacteria</taxon>
        <taxon>Bacillati</taxon>
        <taxon>Actinomycetota</taxon>
        <taxon>Actinomycetes</taxon>
        <taxon>Kitasatosporales</taxon>
        <taxon>Streptomycetaceae</taxon>
        <taxon>Streptomyces</taxon>
    </lineage>
</organism>
<dbReference type="Pfam" id="PF01839">
    <property type="entry name" value="FG-GAP"/>
    <property type="match status" value="1"/>
</dbReference>
<evidence type="ECO:0000313" key="5">
    <source>
        <dbReference type="EMBL" id="MFC4607790.1"/>
    </source>
</evidence>
<dbReference type="SMART" id="SM00191">
    <property type="entry name" value="Int_alpha"/>
    <property type="match status" value="6"/>
</dbReference>
<dbReference type="InterPro" id="IPR013517">
    <property type="entry name" value="FG-GAP"/>
</dbReference>
<dbReference type="SUPFAM" id="SSF69318">
    <property type="entry name" value="Integrin alpha N-terminal domain"/>
    <property type="match status" value="1"/>
</dbReference>
<gene>
    <name evidence="5" type="ORF">ACFO9E_08170</name>
</gene>
<evidence type="ECO:0000256" key="4">
    <source>
        <dbReference type="SAM" id="Phobius"/>
    </source>
</evidence>
<evidence type="ECO:0000256" key="3">
    <source>
        <dbReference type="ARBA" id="ARBA00023180"/>
    </source>
</evidence>
<keyword evidence="3" id="KW-0325">Glycoprotein</keyword>
<keyword evidence="6" id="KW-1185">Reference proteome</keyword>
<protein>
    <submittedName>
        <fullName evidence="5">Integrin alpha</fullName>
    </submittedName>
</protein>
<keyword evidence="5" id="KW-0401">Integrin</keyword>
<dbReference type="GO" id="GO:0007229">
    <property type="term" value="P:integrin-mediated signaling pathway"/>
    <property type="evidence" value="ECO:0007669"/>
    <property type="project" value="UniProtKB-KW"/>
</dbReference>
<keyword evidence="4" id="KW-1133">Transmembrane helix</keyword>
<dbReference type="Gene3D" id="2.130.10.130">
    <property type="entry name" value="Integrin alpha, N-terminal"/>
    <property type="match status" value="2"/>
</dbReference>
<dbReference type="PANTHER" id="PTHR36220:SF1">
    <property type="entry name" value="GAMMA TUBULIN COMPLEX COMPONENT C-TERMINAL DOMAIN-CONTAINING PROTEIN"/>
    <property type="match status" value="1"/>
</dbReference>